<evidence type="ECO:0000256" key="2">
    <source>
        <dbReference type="PROSITE-ProRule" id="PRU00267"/>
    </source>
</evidence>
<dbReference type="CDD" id="cd00084">
    <property type="entry name" value="HMG-box_SF"/>
    <property type="match status" value="1"/>
</dbReference>
<evidence type="ECO:0000256" key="1">
    <source>
        <dbReference type="ARBA" id="ARBA00023125"/>
    </source>
</evidence>
<dbReference type="Pfam" id="PF00505">
    <property type="entry name" value="HMG_box"/>
    <property type="match status" value="1"/>
</dbReference>
<dbReference type="PROSITE" id="PS50118">
    <property type="entry name" value="HMG_BOX_2"/>
    <property type="match status" value="1"/>
</dbReference>
<evidence type="ECO:0000259" key="5">
    <source>
        <dbReference type="PROSITE" id="PS50118"/>
    </source>
</evidence>
<dbReference type="GO" id="GO:0003677">
    <property type="term" value="F:DNA binding"/>
    <property type="evidence" value="ECO:0007669"/>
    <property type="project" value="UniProtKB-UniRule"/>
</dbReference>
<protein>
    <recommendedName>
        <fullName evidence="5">HMG box domain-containing protein</fullName>
    </recommendedName>
</protein>
<dbReference type="PANTHER" id="PTHR48112">
    <property type="entry name" value="HIGH MOBILITY GROUP PROTEIN DSP1"/>
    <property type="match status" value="1"/>
</dbReference>
<name>A0AAN5CPU2_9BILA</name>
<evidence type="ECO:0000313" key="6">
    <source>
        <dbReference type="EMBL" id="GMR48431.1"/>
    </source>
</evidence>
<dbReference type="Gene3D" id="1.10.30.10">
    <property type="entry name" value="High mobility group box domain"/>
    <property type="match status" value="2"/>
</dbReference>
<dbReference type="Pfam" id="PF09011">
    <property type="entry name" value="HMG_box_2"/>
    <property type="match status" value="1"/>
</dbReference>
<keyword evidence="7" id="KW-1185">Reference proteome</keyword>
<keyword evidence="1 2" id="KW-0238">DNA-binding</keyword>
<reference evidence="7" key="1">
    <citation type="submission" date="2022-10" db="EMBL/GenBank/DDBJ databases">
        <title>Genome assembly of Pristionchus species.</title>
        <authorList>
            <person name="Yoshida K."/>
            <person name="Sommer R.J."/>
        </authorList>
    </citation>
    <scope>NUCLEOTIDE SEQUENCE [LARGE SCALE GENOMIC DNA]</scope>
    <source>
        <strain evidence="7">RS5460</strain>
    </source>
</reference>
<evidence type="ECO:0000256" key="3">
    <source>
        <dbReference type="SAM" id="Coils"/>
    </source>
</evidence>
<gene>
    <name evidence="6" type="ORF">PMAYCL1PPCAC_18626</name>
</gene>
<evidence type="ECO:0000256" key="4">
    <source>
        <dbReference type="SAM" id="MobiDB-lite"/>
    </source>
</evidence>
<dbReference type="AlphaFoldDB" id="A0AAN5CPU2"/>
<feature type="non-terminal residue" evidence="6">
    <location>
        <position position="1"/>
    </location>
</feature>
<feature type="domain" description="HMG box" evidence="5">
    <location>
        <begin position="135"/>
        <end position="203"/>
    </location>
</feature>
<feature type="coiled-coil region" evidence="3">
    <location>
        <begin position="69"/>
        <end position="132"/>
    </location>
</feature>
<dbReference type="InterPro" id="IPR009071">
    <property type="entry name" value="HMG_box_dom"/>
</dbReference>
<proteinExistence type="predicted"/>
<feature type="DNA-binding region" description="HMG box" evidence="2">
    <location>
        <begin position="135"/>
        <end position="203"/>
    </location>
</feature>
<evidence type="ECO:0000313" key="7">
    <source>
        <dbReference type="Proteomes" id="UP001328107"/>
    </source>
</evidence>
<sequence length="223" mass="25071">AMLKSFSTLTVTARCASLATQATHGKPIIAVSKLGPYALFLKENAAKQSTKINKGSISEFSKDTAAKWKKLSEDEKKKYATRAQEINNKAMADFMKKPEGERLKLEAEARDAKEKLAKKREIRERRENWEKTGHPKLPLSAYMHFMKEKLNAGPKVSKIEDSAARVKTYAAEWKGMNDSAKAKYVKMAEAEAAKYKTDVEKWKKSNPPENNASPTKTTPKKTM</sequence>
<dbReference type="SMART" id="SM00398">
    <property type="entry name" value="HMG"/>
    <property type="match status" value="2"/>
</dbReference>
<keyword evidence="3" id="KW-0175">Coiled coil</keyword>
<comment type="caution">
    <text evidence="6">The sequence shown here is derived from an EMBL/GenBank/DDBJ whole genome shotgun (WGS) entry which is preliminary data.</text>
</comment>
<dbReference type="InterPro" id="IPR036910">
    <property type="entry name" value="HMG_box_dom_sf"/>
</dbReference>
<dbReference type="EMBL" id="BTRK01000004">
    <property type="protein sequence ID" value="GMR48431.1"/>
    <property type="molecule type" value="Genomic_DNA"/>
</dbReference>
<dbReference type="InterPro" id="IPR050342">
    <property type="entry name" value="HMGB"/>
</dbReference>
<dbReference type="SUPFAM" id="SSF47095">
    <property type="entry name" value="HMG-box"/>
    <property type="match status" value="2"/>
</dbReference>
<dbReference type="GO" id="GO:0005634">
    <property type="term" value="C:nucleus"/>
    <property type="evidence" value="ECO:0007669"/>
    <property type="project" value="UniProtKB-UniRule"/>
</dbReference>
<keyword evidence="2" id="KW-0539">Nucleus</keyword>
<feature type="region of interest" description="Disordered" evidence="4">
    <location>
        <begin position="196"/>
        <end position="223"/>
    </location>
</feature>
<feature type="compositionally biased region" description="Polar residues" evidence="4">
    <location>
        <begin position="207"/>
        <end position="217"/>
    </location>
</feature>
<dbReference type="Proteomes" id="UP001328107">
    <property type="component" value="Unassembled WGS sequence"/>
</dbReference>
<dbReference type="PANTHER" id="PTHR48112:SF34">
    <property type="entry name" value="HMG BOX-CONTAINING PROTEIN 5"/>
    <property type="match status" value="1"/>
</dbReference>
<accession>A0AAN5CPU2</accession>
<dbReference type="GO" id="GO:0006357">
    <property type="term" value="P:regulation of transcription by RNA polymerase II"/>
    <property type="evidence" value="ECO:0007669"/>
    <property type="project" value="TreeGrafter"/>
</dbReference>
<organism evidence="6 7">
    <name type="scientific">Pristionchus mayeri</name>
    <dbReference type="NCBI Taxonomy" id="1317129"/>
    <lineage>
        <taxon>Eukaryota</taxon>
        <taxon>Metazoa</taxon>
        <taxon>Ecdysozoa</taxon>
        <taxon>Nematoda</taxon>
        <taxon>Chromadorea</taxon>
        <taxon>Rhabditida</taxon>
        <taxon>Rhabditina</taxon>
        <taxon>Diplogasteromorpha</taxon>
        <taxon>Diplogasteroidea</taxon>
        <taxon>Neodiplogasteridae</taxon>
        <taxon>Pristionchus</taxon>
    </lineage>
</organism>